<dbReference type="EMBL" id="HACM01000246">
    <property type="protein sequence ID" value="CRZ00688.1"/>
    <property type="molecule type" value="Transcribed_RNA"/>
</dbReference>
<feature type="signal peptide" evidence="1">
    <location>
        <begin position="1"/>
        <end position="18"/>
    </location>
</feature>
<proteinExistence type="predicted"/>
<dbReference type="PROSITE" id="PS51257">
    <property type="entry name" value="PROKAR_LIPOPROTEIN"/>
    <property type="match status" value="1"/>
</dbReference>
<evidence type="ECO:0000256" key="1">
    <source>
        <dbReference type="SAM" id="SignalP"/>
    </source>
</evidence>
<evidence type="ECO:0008006" key="3">
    <source>
        <dbReference type="Google" id="ProtNLM"/>
    </source>
</evidence>
<evidence type="ECO:0000313" key="2">
    <source>
        <dbReference type="EMBL" id="CRZ00688.1"/>
    </source>
</evidence>
<sequence length="102" mass="11559">MFMERVLFVGIISSIACGFLSSASDGCATGSLGRSDKQKELHTRMKTIMIKVLSMRDSTGREYNDTAGRGRIIRALDRIRKIERKEERLHSNIVQQNIQNDT</sequence>
<accession>A0A0H5QF72</accession>
<feature type="chain" id="PRO_5005222576" description="RxLR effector protein" evidence="1">
    <location>
        <begin position="19"/>
        <end position="102"/>
    </location>
</feature>
<keyword evidence="1" id="KW-0732">Signal</keyword>
<name>A0A0H5QF72_9EUKA</name>
<organism evidence="2">
    <name type="scientific">Spongospora subterranea</name>
    <dbReference type="NCBI Taxonomy" id="70186"/>
    <lineage>
        <taxon>Eukaryota</taxon>
        <taxon>Sar</taxon>
        <taxon>Rhizaria</taxon>
        <taxon>Endomyxa</taxon>
        <taxon>Phytomyxea</taxon>
        <taxon>Plasmodiophorida</taxon>
        <taxon>Plasmodiophoridae</taxon>
        <taxon>Spongospora</taxon>
    </lineage>
</organism>
<dbReference type="AlphaFoldDB" id="A0A0H5QF72"/>
<protein>
    <recommendedName>
        <fullName evidence="3">RxLR effector protein</fullName>
    </recommendedName>
</protein>
<reference evidence="2" key="1">
    <citation type="submission" date="2015-04" db="EMBL/GenBank/DDBJ databases">
        <title>The genome sequence of the plant pathogenic Rhizarian Plasmodiophora brassicae reveals insights in its biotrophic life cycle and the origin of chitin synthesis.</title>
        <authorList>
            <person name="Schwelm A."/>
            <person name="Fogelqvist J."/>
            <person name="Knaust A."/>
            <person name="Julke S."/>
            <person name="Lilja T."/>
            <person name="Dhandapani V."/>
            <person name="Bonilla-Rosso G."/>
            <person name="Karlsson M."/>
            <person name="Shevchenko A."/>
            <person name="Choi S.R."/>
            <person name="Kim H.G."/>
            <person name="Park J.Y."/>
            <person name="Lim Y.P."/>
            <person name="Ludwig-Muller J."/>
            <person name="Dixelius C."/>
        </authorList>
    </citation>
    <scope>NUCLEOTIDE SEQUENCE</scope>
    <source>
        <tissue evidence="2">Potato root galls</tissue>
    </source>
</reference>